<evidence type="ECO:0000313" key="2">
    <source>
        <dbReference type="EMBL" id="PKU66502.1"/>
    </source>
</evidence>
<organism evidence="2 3">
    <name type="scientific">Dendrobium catenatum</name>
    <dbReference type="NCBI Taxonomy" id="906689"/>
    <lineage>
        <taxon>Eukaryota</taxon>
        <taxon>Viridiplantae</taxon>
        <taxon>Streptophyta</taxon>
        <taxon>Embryophyta</taxon>
        <taxon>Tracheophyta</taxon>
        <taxon>Spermatophyta</taxon>
        <taxon>Magnoliopsida</taxon>
        <taxon>Liliopsida</taxon>
        <taxon>Asparagales</taxon>
        <taxon>Orchidaceae</taxon>
        <taxon>Epidendroideae</taxon>
        <taxon>Malaxideae</taxon>
        <taxon>Dendrobiinae</taxon>
        <taxon>Dendrobium</taxon>
    </lineage>
</organism>
<reference evidence="2 3" key="2">
    <citation type="journal article" date="2017" name="Nature">
        <title>The Apostasia genome and the evolution of orchids.</title>
        <authorList>
            <person name="Zhang G.Q."/>
            <person name="Liu K.W."/>
            <person name="Li Z."/>
            <person name="Lohaus R."/>
            <person name="Hsiao Y.Y."/>
            <person name="Niu S.C."/>
            <person name="Wang J.Y."/>
            <person name="Lin Y.C."/>
            <person name="Xu Q."/>
            <person name="Chen L.J."/>
            <person name="Yoshida K."/>
            <person name="Fujiwara S."/>
            <person name="Wang Z.W."/>
            <person name="Zhang Y.Q."/>
            <person name="Mitsuda N."/>
            <person name="Wang M."/>
            <person name="Liu G.H."/>
            <person name="Pecoraro L."/>
            <person name="Huang H.X."/>
            <person name="Xiao X.J."/>
            <person name="Lin M."/>
            <person name="Wu X.Y."/>
            <person name="Wu W.L."/>
            <person name="Chen Y.Y."/>
            <person name="Chang S.B."/>
            <person name="Sakamoto S."/>
            <person name="Ohme-Takagi M."/>
            <person name="Yagi M."/>
            <person name="Zeng S.J."/>
            <person name="Shen C.Y."/>
            <person name="Yeh C.M."/>
            <person name="Luo Y.B."/>
            <person name="Tsai W.C."/>
            <person name="Van de Peer Y."/>
            <person name="Liu Z.J."/>
        </authorList>
    </citation>
    <scope>NUCLEOTIDE SEQUENCE [LARGE SCALE GENOMIC DNA]</scope>
    <source>
        <tissue evidence="2">The whole plant</tissue>
    </source>
</reference>
<evidence type="ECO:0000256" key="1">
    <source>
        <dbReference type="SAM" id="MobiDB-lite"/>
    </source>
</evidence>
<keyword evidence="3" id="KW-1185">Reference proteome</keyword>
<sequence>MIVDSAGDCSKDDRIYSSEELKGTMADEKCLHGQDVIIEVEEQQQYSSSTSTSVVGPLVIKDVSELSPKVIRHVEGKGKVIVEMVDMVTPNSLKSYGIPSDINASTSAMKIFVVSNNINRKGCLRTQVNPKGLSANSSITYHVTDFKLHKEINTHEVEQLEQVIIVSKSAELAAGKNLMVEVPFVHKLNNMFYVLQNVNDEGHAKSYEKNTLVDREEGELEVDGKIVKKLDIQNDVVNKCENDICVNDMPKCKLSKELRSLGPIKTKARGTLGDGGSEKLVRTVADDLKTKGVEEDLNIVNKIITPDQGMVPKIEVLLRSKNKFEALNSVLEEGEIGEIESTQNNCINKEGYGGFDNVVNLDAAYGKMDTNEGNSSTTKKKGTEMTPTEPMDAPQFISTPLVDIISSHSPLCENSLVGTEKDPLLVGLNTSFNVPQDQGVVLLNISSTGYEKIMDHALHNKSMKETNVDDQLVVIEAIGVLRLSWWNLSVVVLDGSPGRIEWLVDSPNEASTNERILSSISPQDQTVIWNQLKIGNYTTSVDPPSNFSFLSSFEVFPFPSLLLLALFLHGSVEFCTSTSSSLFKFSPSMTFPSGWSGSYDIFLLEAATGARLL</sequence>
<evidence type="ECO:0000313" key="3">
    <source>
        <dbReference type="Proteomes" id="UP000233837"/>
    </source>
</evidence>
<accession>A0A2I0VSW4</accession>
<reference evidence="2 3" key="1">
    <citation type="journal article" date="2016" name="Sci. Rep.">
        <title>The Dendrobium catenatum Lindl. genome sequence provides insights into polysaccharide synthase, floral development and adaptive evolution.</title>
        <authorList>
            <person name="Zhang G.Q."/>
            <person name="Xu Q."/>
            <person name="Bian C."/>
            <person name="Tsai W.C."/>
            <person name="Yeh C.M."/>
            <person name="Liu K.W."/>
            <person name="Yoshida K."/>
            <person name="Zhang L.S."/>
            <person name="Chang S.B."/>
            <person name="Chen F."/>
            <person name="Shi Y."/>
            <person name="Su Y.Y."/>
            <person name="Zhang Y.Q."/>
            <person name="Chen L.J."/>
            <person name="Yin Y."/>
            <person name="Lin M."/>
            <person name="Huang H."/>
            <person name="Deng H."/>
            <person name="Wang Z.W."/>
            <person name="Zhu S.L."/>
            <person name="Zhao X."/>
            <person name="Deng C."/>
            <person name="Niu S.C."/>
            <person name="Huang J."/>
            <person name="Wang M."/>
            <person name="Liu G.H."/>
            <person name="Yang H.J."/>
            <person name="Xiao X.J."/>
            <person name="Hsiao Y.Y."/>
            <person name="Wu W.L."/>
            <person name="Chen Y.Y."/>
            <person name="Mitsuda N."/>
            <person name="Ohme-Takagi M."/>
            <person name="Luo Y.B."/>
            <person name="Van de Peer Y."/>
            <person name="Liu Z.J."/>
        </authorList>
    </citation>
    <scope>NUCLEOTIDE SEQUENCE [LARGE SCALE GENOMIC DNA]</scope>
    <source>
        <tissue evidence="2">The whole plant</tissue>
    </source>
</reference>
<dbReference type="EMBL" id="KZ503267">
    <property type="protein sequence ID" value="PKU66502.1"/>
    <property type="molecule type" value="Genomic_DNA"/>
</dbReference>
<gene>
    <name evidence="2" type="ORF">MA16_Dca006830</name>
</gene>
<proteinExistence type="predicted"/>
<feature type="region of interest" description="Disordered" evidence="1">
    <location>
        <begin position="369"/>
        <end position="393"/>
    </location>
</feature>
<name>A0A2I0VSW4_9ASPA</name>
<dbReference type="Proteomes" id="UP000233837">
    <property type="component" value="Unassembled WGS sequence"/>
</dbReference>
<protein>
    <submittedName>
        <fullName evidence="2">Uncharacterized protein</fullName>
    </submittedName>
</protein>
<dbReference type="AlphaFoldDB" id="A0A2I0VSW4"/>